<dbReference type="PROSITE" id="PS50885">
    <property type="entry name" value="HAMP"/>
    <property type="match status" value="1"/>
</dbReference>
<feature type="domain" description="Methyl-accepting transducer" evidence="7">
    <location>
        <begin position="500"/>
        <end position="736"/>
    </location>
</feature>
<reference evidence="10 11" key="1">
    <citation type="journal article" date="2015" name="Genome Announc.">
        <title>Draft Genome Sequences of Marine Isolates of Thalassomonas viridans and Thalassomonas actiniarum.</title>
        <authorList>
            <person name="Olonade I."/>
            <person name="van Zyl L.J."/>
            <person name="Trindade M."/>
        </authorList>
    </citation>
    <scope>NUCLEOTIDE SEQUENCE [LARGE SCALE GENOMIC DNA]</scope>
    <source>
        <strain evidence="10 11">XOM25</strain>
    </source>
</reference>
<feature type="domain" description="T-SNARE coiled-coil homology" evidence="8">
    <location>
        <begin position="687"/>
        <end position="749"/>
    </location>
</feature>
<evidence type="ECO:0000259" key="7">
    <source>
        <dbReference type="PROSITE" id="PS50111"/>
    </source>
</evidence>
<evidence type="ECO:0000259" key="8">
    <source>
        <dbReference type="PROSITE" id="PS50192"/>
    </source>
</evidence>
<keyword evidence="2" id="KW-0997">Cell inner membrane</keyword>
<dbReference type="Proteomes" id="UP000032352">
    <property type="component" value="Chromosome"/>
</dbReference>
<dbReference type="InterPro" id="IPR004089">
    <property type="entry name" value="MCPsignal_dom"/>
</dbReference>
<protein>
    <submittedName>
        <fullName evidence="10">Methyl-accepting chemotaxis protein</fullName>
    </submittedName>
</protein>
<evidence type="ECO:0000259" key="9">
    <source>
        <dbReference type="PROSITE" id="PS50885"/>
    </source>
</evidence>
<evidence type="ECO:0000256" key="4">
    <source>
        <dbReference type="ARBA" id="ARBA00029447"/>
    </source>
</evidence>
<dbReference type="SMART" id="SM00304">
    <property type="entry name" value="HAMP"/>
    <property type="match status" value="1"/>
</dbReference>
<dbReference type="FunFam" id="1.10.287.950:FF:000001">
    <property type="entry name" value="Methyl-accepting chemotaxis sensory transducer"/>
    <property type="match status" value="1"/>
</dbReference>
<feature type="domain" description="HAMP" evidence="9">
    <location>
        <begin position="442"/>
        <end position="495"/>
    </location>
</feature>
<name>A0AAE9Z735_9GAMM</name>
<feature type="transmembrane region" description="Helical" evidence="6">
    <location>
        <begin position="418"/>
        <end position="440"/>
    </location>
</feature>
<dbReference type="CDD" id="cd11386">
    <property type="entry name" value="MCP_signal"/>
    <property type="match status" value="1"/>
</dbReference>
<organism evidence="10 11">
    <name type="scientific">Thalassomonas viridans</name>
    <dbReference type="NCBI Taxonomy" id="137584"/>
    <lineage>
        <taxon>Bacteria</taxon>
        <taxon>Pseudomonadati</taxon>
        <taxon>Pseudomonadota</taxon>
        <taxon>Gammaproteobacteria</taxon>
        <taxon>Alteromonadales</taxon>
        <taxon>Colwelliaceae</taxon>
        <taxon>Thalassomonas</taxon>
    </lineage>
</organism>
<dbReference type="PROSITE" id="PS50192">
    <property type="entry name" value="T_SNARE"/>
    <property type="match status" value="1"/>
</dbReference>
<keyword evidence="6" id="KW-0812">Transmembrane</keyword>
<dbReference type="Gene3D" id="1.10.287.950">
    <property type="entry name" value="Methyl-accepting chemotaxis protein"/>
    <property type="match status" value="1"/>
</dbReference>
<evidence type="ECO:0000256" key="3">
    <source>
        <dbReference type="ARBA" id="ARBA00023224"/>
    </source>
</evidence>
<evidence type="ECO:0000256" key="6">
    <source>
        <dbReference type="SAM" id="Phobius"/>
    </source>
</evidence>
<keyword evidence="11" id="KW-1185">Reference proteome</keyword>
<dbReference type="PANTHER" id="PTHR32089:SF120">
    <property type="entry name" value="METHYL-ACCEPTING CHEMOTAXIS PROTEIN TLPQ"/>
    <property type="match status" value="1"/>
</dbReference>
<dbReference type="InterPro" id="IPR003660">
    <property type="entry name" value="HAMP_dom"/>
</dbReference>
<dbReference type="AlphaFoldDB" id="A0AAE9Z735"/>
<dbReference type="PANTHER" id="PTHR32089">
    <property type="entry name" value="METHYL-ACCEPTING CHEMOTAXIS PROTEIN MCPB"/>
    <property type="match status" value="1"/>
</dbReference>
<proteinExistence type="inferred from homology"/>
<dbReference type="CDD" id="cd06225">
    <property type="entry name" value="HAMP"/>
    <property type="match status" value="1"/>
</dbReference>
<dbReference type="KEGG" id="tvd:SG34_014345"/>
<keyword evidence="2" id="KW-1003">Cell membrane</keyword>
<dbReference type="SMART" id="SM00283">
    <property type="entry name" value="MA"/>
    <property type="match status" value="1"/>
</dbReference>
<evidence type="ECO:0000256" key="2">
    <source>
        <dbReference type="ARBA" id="ARBA00022519"/>
    </source>
</evidence>
<dbReference type="GO" id="GO:0005886">
    <property type="term" value="C:plasma membrane"/>
    <property type="evidence" value="ECO:0007669"/>
    <property type="project" value="UniProtKB-SubCell"/>
</dbReference>
<dbReference type="GO" id="GO:0007165">
    <property type="term" value="P:signal transduction"/>
    <property type="evidence" value="ECO:0007669"/>
    <property type="project" value="UniProtKB-KW"/>
</dbReference>
<reference evidence="10 11" key="2">
    <citation type="journal article" date="2022" name="Mar. Drugs">
        <title>Bioassay-Guided Fractionation Leads to the Detection of Cholic Acid Generated by the Rare Thalassomonas sp.</title>
        <authorList>
            <person name="Pheiffer F."/>
            <person name="Schneider Y.K."/>
            <person name="Hansen E.H."/>
            <person name="Andersen J.H."/>
            <person name="Isaksson J."/>
            <person name="Busche T."/>
            <person name="R C."/>
            <person name="Kalinowski J."/>
            <person name="Zyl L.V."/>
            <person name="Trindade M."/>
        </authorList>
    </citation>
    <scope>NUCLEOTIDE SEQUENCE [LARGE SCALE GENOMIC DNA]</scope>
    <source>
        <strain evidence="10 11">XOM25</strain>
    </source>
</reference>
<sequence length="772" mass="84034">MKVSSKIILASVLLSGMGILVAGALVSWQAASVAAKAMEKSAFEQLVAVRELQKTQIENYFLTISRQIKTLSNNTMVIDAMRDLPELFFKFDQQTRLRDNNALARYYTGEFDPEYQRKNPGTNTSSVSKLRQLDQNSKSLQHAYISGNSHPLGNKNALEMADDGSEYSLLHSKYHKHLNLFLDEFGYYDIFLVEPDNGYVVYSVFKELDFATSLTSGPYKDTGLAQAYAMANQSTGPSDGILIDFKPYFPSYDAAAAFIGSAIFAPDGRKLGVLIFQMPIDRINDLMTYEQGWRDVGLGDSGETYLVGDDSLLRSQSRFLMEDKTSYLSALKNAGVDDILLKKIAASNSAIGLQRVDTEGASAAIAGQAGIKSLKDYRGVDVLSAFAPLNISGVKWGILSEIDVAEAMADKDKLIAQIWWVMTIIMLILLPLISAVAYMVGRGISNPIQSFIAQVNAVTAKKDLTTRVSYHGNDELASLADSFNHLLTGIQEILHCVENLAKTLYQSTNKMLQGMDETTGQTEHQCQNADSVAVATNELLSTIQEVARNATTAAETVRETDNKCQDTSHAAGLLTGYMDDLNRQMISASDSITKLAEESQSIGSVLDVIQSIAEQTNLLALNAAIEAARAGEQGRGFAVVADEVRTLASRTQQSTEDIRAKISALQSETSTAVEMVAASGKVANASISASKDNRETLGHVVDLVARLNDMNAQIATAAEQQTTVVNDINQNITEIAGTSQQISEKADANKGDVKRISILVTNLEEKMREFKL</sequence>
<evidence type="ECO:0000256" key="1">
    <source>
        <dbReference type="ARBA" id="ARBA00004429"/>
    </source>
</evidence>
<dbReference type="Pfam" id="PF00672">
    <property type="entry name" value="HAMP"/>
    <property type="match status" value="1"/>
</dbReference>
<dbReference type="SUPFAM" id="SSF58104">
    <property type="entry name" value="Methyl-accepting chemotaxis protein (MCP) signaling domain"/>
    <property type="match status" value="1"/>
</dbReference>
<keyword evidence="3 5" id="KW-0807">Transducer</keyword>
<dbReference type="GO" id="GO:0006935">
    <property type="term" value="P:chemotaxis"/>
    <property type="evidence" value="ECO:0007669"/>
    <property type="project" value="UniProtKB-ARBA"/>
</dbReference>
<dbReference type="InterPro" id="IPR000727">
    <property type="entry name" value="T_SNARE_dom"/>
</dbReference>
<evidence type="ECO:0000313" key="10">
    <source>
        <dbReference type="EMBL" id="WDE07960.1"/>
    </source>
</evidence>
<comment type="similarity">
    <text evidence="4">Belongs to the methyl-accepting chemotaxis (MCP) protein family.</text>
</comment>
<keyword evidence="6" id="KW-0472">Membrane</keyword>
<dbReference type="EMBL" id="CP059733">
    <property type="protein sequence ID" value="WDE07960.1"/>
    <property type="molecule type" value="Genomic_DNA"/>
</dbReference>
<dbReference type="Pfam" id="PF00015">
    <property type="entry name" value="MCPsignal"/>
    <property type="match status" value="1"/>
</dbReference>
<evidence type="ECO:0000256" key="5">
    <source>
        <dbReference type="PROSITE-ProRule" id="PRU00284"/>
    </source>
</evidence>
<accession>A0AAE9Z735</accession>
<gene>
    <name evidence="10" type="ORF">SG34_014345</name>
</gene>
<evidence type="ECO:0000313" key="11">
    <source>
        <dbReference type="Proteomes" id="UP000032352"/>
    </source>
</evidence>
<comment type="subcellular location">
    <subcellularLocation>
        <location evidence="1">Cell inner membrane</location>
        <topology evidence="1">Multi-pass membrane protein</topology>
    </subcellularLocation>
</comment>
<dbReference type="PROSITE" id="PS50111">
    <property type="entry name" value="CHEMOTAXIS_TRANSDUC_2"/>
    <property type="match status" value="1"/>
</dbReference>
<keyword evidence="6" id="KW-1133">Transmembrane helix</keyword>